<accession>A0A0N4V8G3</accession>
<dbReference type="Proteomes" id="UP000274131">
    <property type="component" value="Unassembled WGS sequence"/>
</dbReference>
<dbReference type="EMBL" id="UXUI01008421">
    <property type="protein sequence ID" value="VDD91462.1"/>
    <property type="molecule type" value="Genomic_DNA"/>
</dbReference>
<protein>
    <submittedName>
        <fullName evidence="3">Reverse transcriptase</fullName>
    </submittedName>
</protein>
<name>A0A0N4V8G3_ENTVE</name>
<evidence type="ECO:0000313" key="2">
    <source>
        <dbReference type="Proteomes" id="UP000274131"/>
    </source>
</evidence>
<dbReference type="AlphaFoldDB" id="A0A0N4V8G3"/>
<evidence type="ECO:0000313" key="3">
    <source>
        <dbReference type="WBParaSite" id="EVEC_0000663901-mRNA-1"/>
    </source>
</evidence>
<organism evidence="3">
    <name type="scientific">Enterobius vermicularis</name>
    <name type="common">Human pinworm</name>
    <dbReference type="NCBI Taxonomy" id="51028"/>
    <lineage>
        <taxon>Eukaryota</taxon>
        <taxon>Metazoa</taxon>
        <taxon>Ecdysozoa</taxon>
        <taxon>Nematoda</taxon>
        <taxon>Chromadorea</taxon>
        <taxon>Rhabditida</taxon>
        <taxon>Spirurina</taxon>
        <taxon>Oxyuridomorpha</taxon>
        <taxon>Oxyuroidea</taxon>
        <taxon>Oxyuridae</taxon>
        <taxon>Enterobius</taxon>
    </lineage>
</organism>
<dbReference type="WBParaSite" id="EVEC_0000663901-mRNA-1">
    <property type="protein sequence ID" value="EVEC_0000663901-mRNA-1"/>
    <property type="gene ID" value="EVEC_0000663901"/>
</dbReference>
<keyword evidence="2" id="KW-1185">Reference proteome</keyword>
<proteinExistence type="predicted"/>
<reference evidence="3" key="1">
    <citation type="submission" date="2017-02" db="UniProtKB">
        <authorList>
            <consortium name="WormBaseParasite"/>
        </authorList>
    </citation>
    <scope>IDENTIFICATION</scope>
</reference>
<reference evidence="1 2" key="2">
    <citation type="submission" date="2018-10" db="EMBL/GenBank/DDBJ databases">
        <authorList>
            <consortium name="Pathogen Informatics"/>
        </authorList>
    </citation>
    <scope>NUCLEOTIDE SEQUENCE [LARGE SCALE GENOMIC DNA]</scope>
</reference>
<gene>
    <name evidence="1" type="ORF">EVEC_LOCUS6213</name>
</gene>
<evidence type="ECO:0000313" key="1">
    <source>
        <dbReference type="EMBL" id="VDD91462.1"/>
    </source>
</evidence>
<sequence>MMERAVDGERLSNGRRIEVDKKAPSIAILADVKSAKRGTPFYILKRLEVFKILSTNWQKRVTAGCNSYKNYDWSELLVQLRSVPTTLWFLVRNIFGHKQYGRGQRSAPRGTLLEGRRLVTDTYLTLNNENEIADLCPTSLLSYRKVLRVNKEGTR</sequence>